<evidence type="ECO:0000256" key="3">
    <source>
        <dbReference type="ARBA" id="ARBA00022989"/>
    </source>
</evidence>
<accession>A0ABQ7GFK7</accession>
<keyword evidence="8" id="KW-1185">Reference proteome</keyword>
<feature type="non-terminal residue" evidence="7">
    <location>
        <position position="517"/>
    </location>
</feature>
<dbReference type="InterPro" id="IPR026082">
    <property type="entry name" value="ABCA"/>
</dbReference>
<evidence type="ECO:0000313" key="8">
    <source>
        <dbReference type="Proteomes" id="UP000815325"/>
    </source>
</evidence>
<feature type="transmembrane region" description="Helical" evidence="5">
    <location>
        <begin position="342"/>
        <end position="364"/>
    </location>
</feature>
<evidence type="ECO:0000313" key="7">
    <source>
        <dbReference type="EMBL" id="KAF5833390.1"/>
    </source>
</evidence>
<evidence type="ECO:0000259" key="6">
    <source>
        <dbReference type="Pfam" id="PF12698"/>
    </source>
</evidence>
<gene>
    <name evidence="7" type="ORF">DUNSADRAFT_10295</name>
</gene>
<reference evidence="7" key="1">
    <citation type="submission" date="2017-08" db="EMBL/GenBank/DDBJ databases">
        <authorList>
            <person name="Polle J.E."/>
            <person name="Barry K."/>
            <person name="Cushman J."/>
            <person name="Schmutz J."/>
            <person name="Tran D."/>
            <person name="Hathwaick L.T."/>
            <person name="Yim W.C."/>
            <person name="Jenkins J."/>
            <person name="Mckie-Krisberg Z.M."/>
            <person name="Prochnik S."/>
            <person name="Lindquist E."/>
            <person name="Dockter R.B."/>
            <person name="Adam C."/>
            <person name="Molina H."/>
            <person name="Bunkerborg J."/>
            <person name="Jin E."/>
            <person name="Buchheim M."/>
            <person name="Magnuson J."/>
        </authorList>
    </citation>
    <scope>NUCLEOTIDE SEQUENCE</scope>
    <source>
        <strain evidence="7">CCAP 19/18</strain>
    </source>
</reference>
<keyword evidence="2 5" id="KW-0812">Transmembrane</keyword>
<feature type="transmembrane region" description="Helical" evidence="5">
    <location>
        <begin position="385"/>
        <end position="410"/>
    </location>
</feature>
<dbReference type="PANTHER" id="PTHR19229:SF205">
    <property type="entry name" value="ABC TRANSPORTER A FAMILY MEMBER 1-RELATED"/>
    <property type="match status" value="1"/>
</dbReference>
<protein>
    <submittedName>
        <fullName evidence="7">ABC-2 family transporter protein-domain-containing protein</fullName>
    </submittedName>
</protein>
<dbReference type="InterPro" id="IPR013525">
    <property type="entry name" value="ABC2_TM"/>
</dbReference>
<name>A0ABQ7GFK7_DUNSA</name>
<evidence type="ECO:0000256" key="4">
    <source>
        <dbReference type="ARBA" id="ARBA00023136"/>
    </source>
</evidence>
<comment type="subcellular location">
    <subcellularLocation>
        <location evidence="1">Membrane</location>
        <topology evidence="1">Multi-pass membrane protein</topology>
    </subcellularLocation>
</comment>
<dbReference type="EMBL" id="MU069813">
    <property type="protein sequence ID" value="KAF5833390.1"/>
    <property type="molecule type" value="Genomic_DNA"/>
</dbReference>
<dbReference type="Pfam" id="PF12698">
    <property type="entry name" value="ABC2_membrane_3"/>
    <property type="match status" value="1"/>
</dbReference>
<feature type="transmembrane region" description="Helical" evidence="5">
    <location>
        <begin position="422"/>
        <end position="445"/>
    </location>
</feature>
<sequence>RGSPGFLEIRHPEVEAIPPIPKCNEDMYIANDQPCQELAYSPDNSVTREIMDNVVSRNGKPISARAFPTREAVQDFLFDNPDFIIGAVHFVFDNLPTNITLDLGNRTQEQIEQFLPPGVDIPDDPNQDQVEQFLPPGVDIPDDPNQDQIEEFLPPGVDIPDNLTDLNFTLPPFPAQLPEQFPDLPDGLQEVISNLPDELQRAIADAASSPDTNLQEVISDITSPPGSNTGRRLEQQFTLPEDEEDFTLEELQKQLNQTRGLVSALQGFIIQTNTTMKSFKGEFQHPNAFVQVPLQNAVHREVARYHLKLRNKNDAAEALEWNVGFKPFPSPALDSEGVLRQILGPFVFAALMFSFVIQISSVVIEKELKLRQALRTMGMSDMAYWTSWGAWEVTLAFVQGHLVAIFGLILQFNIFHDNNYGLLFFLFFLFQLAMSSFALFLSAFLTKTQAAVYLGFVIFIVGWIMQAVVVFGVPYSPDFYMKDPLGEALTIIFSIFPWSPLVKGFNDLGMATTQDYR</sequence>
<dbReference type="PANTHER" id="PTHR19229">
    <property type="entry name" value="ATP-BINDING CASSETTE TRANSPORTER SUBFAMILY A ABCA"/>
    <property type="match status" value="1"/>
</dbReference>
<evidence type="ECO:0000256" key="2">
    <source>
        <dbReference type="ARBA" id="ARBA00022692"/>
    </source>
</evidence>
<feature type="domain" description="ABC-2 type transporter transmembrane" evidence="6">
    <location>
        <begin position="245"/>
        <end position="511"/>
    </location>
</feature>
<evidence type="ECO:0000256" key="5">
    <source>
        <dbReference type="SAM" id="Phobius"/>
    </source>
</evidence>
<proteinExistence type="predicted"/>
<keyword evidence="3 5" id="KW-1133">Transmembrane helix</keyword>
<comment type="caution">
    <text evidence="7">The sequence shown here is derived from an EMBL/GenBank/DDBJ whole genome shotgun (WGS) entry which is preliminary data.</text>
</comment>
<keyword evidence="4 5" id="KW-0472">Membrane</keyword>
<feature type="non-terminal residue" evidence="7">
    <location>
        <position position="1"/>
    </location>
</feature>
<feature type="transmembrane region" description="Helical" evidence="5">
    <location>
        <begin position="485"/>
        <end position="502"/>
    </location>
</feature>
<organism evidence="7 8">
    <name type="scientific">Dunaliella salina</name>
    <name type="common">Green alga</name>
    <name type="synonym">Protococcus salinus</name>
    <dbReference type="NCBI Taxonomy" id="3046"/>
    <lineage>
        <taxon>Eukaryota</taxon>
        <taxon>Viridiplantae</taxon>
        <taxon>Chlorophyta</taxon>
        <taxon>core chlorophytes</taxon>
        <taxon>Chlorophyceae</taxon>
        <taxon>CS clade</taxon>
        <taxon>Chlamydomonadales</taxon>
        <taxon>Dunaliellaceae</taxon>
        <taxon>Dunaliella</taxon>
    </lineage>
</organism>
<feature type="transmembrane region" description="Helical" evidence="5">
    <location>
        <begin position="452"/>
        <end position="473"/>
    </location>
</feature>
<evidence type="ECO:0000256" key="1">
    <source>
        <dbReference type="ARBA" id="ARBA00004141"/>
    </source>
</evidence>
<dbReference type="Proteomes" id="UP000815325">
    <property type="component" value="Unassembled WGS sequence"/>
</dbReference>